<dbReference type="EMBL" id="CP092875">
    <property type="protein sequence ID" value="UYV76045.1"/>
    <property type="molecule type" value="Genomic_DNA"/>
</dbReference>
<dbReference type="Proteomes" id="UP001235939">
    <property type="component" value="Chromosome 13"/>
</dbReference>
<sequence>MTEHSRNISRQDTKSLIYQHMQTTGHTFNINNPTIHYSHIHILHQRLILESINKLDRYVPDYKGDPNINAILTELENIDDEMEEMEVKFVKLGNGGASHGIEHLPAVAFFKKGTPTVYEGDLMEEEDLLDWFITQLEPNRIEEVTANALDRLVRQNEHVAVLFSHAQSCPVTGMCPDQRQSEECATALRRLEQIDDETDEEHIVFVKTEDPKAASKHRVQSLPQLVFFEHSIPYPYTGDLTQEGQVLDWILQQKSNEEIEEVTSSMLGELLDTYNNLVVLFCKSSWTIL</sequence>
<keyword evidence="2" id="KW-1185">Reference proteome</keyword>
<dbReference type="PANTHER" id="PTHR19991:SF3">
    <property type="entry name" value="LETHAL (2) 01289, ISOFORM F"/>
    <property type="match status" value="1"/>
</dbReference>
<evidence type="ECO:0000313" key="1">
    <source>
        <dbReference type="EMBL" id="UYV76045.1"/>
    </source>
</evidence>
<organism evidence="1 2">
    <name type="scientific">Cordylochernes scorpioides</name>
    <dbReference type="NCBI Taxonomy" id="51811"/>
    <lineage>
        <taxon>Eukaryota</taxon>
        <taxon>Metazoa</taxon>
        <taxon>Ecdysozoa</taxon>
        <taxon>Arthropoda</taxon>
        <taxon>Chelicerata</taxon>
        <taxon>Arachnida</taxon>
        <taxon>Pseudoscorpiones</taxon>
        <taxon>Cheliferoidea</taxon>
        <taxon>Chernetidae</taxon>
        <taxon>Cordylochernes</taxon>
    </lineage>
</organism>
<proteinExistence type="predicted"/>
<protein>
    <recommendedName>
        <fullName evidence="3">Thioredoxin domain-containing protein</fullName>
    </recommendedName>
</protein>
<evidence type="ECO:0008006" key="3">
    <source>
        <dbReference type="Google" id="ProtNLM"/>
    </source>
</evidence>
<accession>A0ABY6L4H8</accession>
<dbReference type="PANTHER" id="PTHR19991">
    <property type="entry name" value="L 2 01289"/>
    <property type="match status" value="1"/>
</dbReference>
<dbReference type="SUPFAM" id="SSF52833">
    <property type="entry name" value="Thioredoxin-like"/>
    <property type="match status" value="1"/>
</dbReference>
<evidence type="ECO:0000313" key="2">
    <source>
        <dbReference type="Proteomes" id="UP001235939"/>
    </source>
</evidence>
<gene>
    <name evidence="1" type="ORF">LAZ67_13002325</name>
</gene>
<dbReference type="InterPro" id="IPR036249">
    <property type="entry name" value="Thioredoxin-like_sf"/>
</dbReference>
<reference evidence="1 2" key="1">
    <citation type="submission" date="2022-01" db="EMBL/GenBank/DDBJ databases">
        <title>A chromosomal length assembly of Cordylochernes scorpioides.</title>
        <authorList>
            <person name="Zeh D."/>
            <person name="Zeh J."/>
        </authorList>
    </citation>
    <scope>NUCLEOTIDE SEQUENCE [LARGE SCALE GENOMIC DNA]</scope>
    <source>
        <strain evidence="1">IN4F17</strain>
        <tissue evidence="1">Whole Body</tissue>
    </source>
</reference>
<dbReference type="Gene3D" id="3.40.30.10">
    <property type="entry name" value="Glutaredoxin"/>
    <property type="match status" value="1"/>
</dbReference>
<name>A0ABY6L4H8_9ARAC</name>